<dbReference type="Gene3D" id="3.90.640.10">
    <property type="entry name" value="Actin, Chain A, domain 4"/>
    <property type="match status" value="1"/>
</dbReference>
<reference evidence="4" key="5">
    <citation type="submission" date="2025-09" db="UniProtKB">
        <authorList>
            <consortium name="Ensembl"/>
        </authorList>
    </citation>
    <scope>IDENTIFICATION</scope>
</reference>
<reference evidence="5" key="2">
    <citation type="journal article" date="2007" name="PLoS Biol.">
        <title>Survey sequencing and comparative analysis of the elephant shark (Callorhinchus milii) genome.</title>
        <authorList>
            <person name="Venkatesh B."/>
            <person name="Kirkness E.F."/>
            <person name="Loh Y.H."/>
            <person name="Halpern A.L."/>
            <person name="Lee A.P."/>
            <person name="Johnson J."/>
            <person name="Dandona N."/>
            <person name="Viswanathan L.D."/>
            <person name="Tay A."/>
            <person name="Venter J.C."/>
            <person name="Strausberg R.L."/>
            <person name="Brenner S."/>
        </authorList>
    </citation>
    <scope>NUCLEOTIDE SEQUENCE [LARGE SCALE GENOMIC DNA]</scope>
</reference>
<evidence type="ECO:0000313" key="4">
    <source>
        <dbReference type="Ensembl" id="ENSCMIP00000041888.1"/>
    </source>
</evidence>
<accession>A0A4W3JUP1</accession>
<proteinExistence type="inferred from homology"/>
<dbReference type="PRINTS" id="PR00190">
    <property type="entry name" value="ACTIN"/>
</dbReference>
<feature type="region of interest" description="Disordered" evidence="3">
    <location>
        <begin position="26"/>
        <end position="45"/>
    </location>
</feature>
<dbReference type="PANTHER" id="PTHR11937">
    <property type="entry name" value="ACTIN"/>
    <property type="match status" value="1"/>
</dbReference>
<dbReference type="SUPFAM" id="SSF53067">
    <property type="entry name" value="Actin-like ATPase domain"/>
    <property type="match status" value="2"/>
</dbReference>
<organism evidence="4 5">
    <name type="scientific">Callorhinchus milii</name>
    <name type="common">Ghost shark</name>
    <dbReference type="NCBI Taxonomy" id="7868"/>
    <lineage>
        <taxon>Eukaryota</taxon>
        <taxon>Metazoa</taxon>
        <taxon>Chordata</taxon>
        <taxon>Craniata</taxon>
        <taxon>Vertebrata</taxon>
        <taxon>Chondrichthyes</taxon>
        <taxon>Holocephali</taxon>
        <taxon>Chimaeriformes</taxon>
        <taxon>Callorhinchidae</taxon>
        <taxon>Callorhinchus</taxon>
    </lineage>
</organism>
<protein>
    <submittedName>
        <fullName evidence="4">Actin like 9</fullName>
    </submittedName>
</protein>
<dbReference type="OMA" id="TEWNCPE"/>
<sequence length="373" mass="41238">LALGMRSPPVAVLRTGALVVDMGSGSSRVGHAGQPRPGSVTDAVVGYPRGKSKRRDAVMGAATTAEPDLALVRPTRQGVVVDWEAAEDLLRHAFYQELGVCPEEHAVLISDPPLSPTTNREKMAEVMFERFHVPAMHVSYQSVLAVYSYGKTSGLVVDSGDGATHAVPVHDGYNLPDAITRVDLAGFDLTSYLIRLLSEAGNAFHEKGRYIVDDIKQKCCYVAVDHERERNQLDLVDYELPDGHIITIGKERFHCPEALFHPNLMDSDQEGIQVAAINSLKRVQPQLRQLMFDNVLLSGGSTLFEGFYARFCKEMFALVPKGTRTNVHAVPERRHAVWIGGSILASLKAFQSMWVRREDYQDCGPAIVHRRCY</sequence>
<reference evidence="5" key="1">
    <citation type="journal article" date="2006" name="Science">
        <title>Ancient noncoding elements conserved in the human genome.</title>
        <authorList>
            <person name="Venkatesh B."/>
            <person name="Kirkness E.F."/>
            <person name="Loh Y.H."/>
            <person name="Halpern A.L."/>
            <person name="Lee A.P."/>
            <person name="Johnson J."/>
            <person name="Dandona N."/>
            <person name="Viswanathan L.D."/>
            <person name="Tay A."/>
            <person name="Venter J.C."/>
            <person name="Strausberg R.L."/>
            <person name="Brenner S."/>
        </authorList>
    </citation>
    <scope>NUCLEOTIDE SEQUENCE [LARGE SCALE GENOMIC DNA]</scope>
</reference>
<dbReference type="Gene3D" id="3.30.420.40">
    <property type="match status" value="2"/>
</dbReference>
<dbReference type="Pfam" id="PF00022">
    <property type="entry name" value="Actin"/>
    <property type="match status" value="1"/>
</dbReference>
<evidence type="ECO:0000256" key="2">
    <source>
        <dbReference type="RuleBase" id="RU000487"/>
    </source>
</evidence>
<dbReference type="GeneTree" id="ENSGT00940000163012"/>
<dbReference type="Ensembl" id="ENSCMIT00000042486.1">
    <property type="protein sequence ID" value="ENSCMIP00000041888.1"/>
    <property type="gene ID" value="ENSCMIG00000017437.1"/>
</dbReference>
<dbReference type="AlphaFoldDB" id="A0A4W3JUP1"/>
<dbReference type="Proteomes" id="UP000314986">
    <property type="component" value="Unassembled WGS sequence"/>
</dbReference>
<dbReference type="STRING" id="7868.ENSCMIP00000041888"/>
<reference evidence="4" key="4">
    <citation type="submission" date="2025-08" db="UniProtKB">
        <authorList>
            <consortium name="Ensembl"/>
        </authorList>
    </citation>
    <scope>IDENTIFICATION</scope>
</reference>
<comment type="similarity">
    <text evidence="1 2">Belongs to the actin family.</text>
</comment>
<name>A0A4W3JUP1_CALMI</name>
<evidence type="ECO:0000256" key="3">
    <source>
        <dbReference type="SAM" id="MobiDB-lite"/>
    </source>
</evidence>
<evidence type="ECO:0000313" key="5">
    <source>
        <dbReference type="Proteomes" id="UP000314986"/>
    </source>
</evidence>
<dbReference type="FunFam" id="3.30.420.40:FF:000050">
    <property type="entry name" value="Actin, alpha skeletal muscle"/>
    <property type="match status" value="1"/>
</dbReference>
<reference evidence="5" key="3">
    <citation type="journal article" date="2014" name="Nature">
        <title>Elephant shark genome provides unique insights into gnathostome evolution.</title>
        <authorList>
            <consortium name="International Elephant Shark Genome Sequencing Consortium"/>
            <person name="Venkatesh B."/>
            <person name="Lee A.P."/>
            <person name="Ravi V."/>
            <person name="Maurya A.K."/>
            <person name="Lian M.M."/>
            <person name="Swann J.B."/>
            <person name="Ohta Y."/>
            <person name="Flajnik M.F."/>
            <person name="Sutoh Y."/>
            <person name="Kasahara M."/>
            <person name="Hoon S."/>
            <person name="Gangu V."/>
            <person name="Roy S.W."/>
            <person name="Irimia M."/>
            <person name="Korzh V."/>
            <person name="Kondrychyn I."/>
            <person name="Lim Z.W."/>
            <person name="Tay B.H."/>
            <person name="Tohari S."/>
            <person name="Kong K.W."/>
            <person name="Ho S."/>
            <person name="Lorente-Galdos B."/>
            <person name="Quilez J."/>
            <person name="Marques-Bonet T."/>
            <person name="Raney B.J."/>
            <person name="Ingham P.W."/>
            <person name="Tay A."/>
            <person name="Hillier L.W."/>
            <person name="Minx P."/>
            <person name="Boehm T."/>
            <person name="Wilson R.K."/>
            <person name="Brenner S."/>
            <person name="Warren W.C."/>
        </authorList>
    </citation>
    <scope>NUCLEOTIDE SEQUENCE [LARGE SCALE GENOMIC DNA]</scope>
</reference>
<dbReference type="InterPro" id="IPR004000">
    <property type="entry name" value="Actin"/>
</dbReference>
<dbReference type="InterPro" id="IPR043129">
    <property type="entry name" value="ATPase_NBD"/>
</dbReference>
<keyword evidence="5" id="KW-1185">Reference proteome</keyword>
<dbReference type="FunFam" id="3.90.640.10:FF:000007">
    <property type="entry name" value="Actin like 7B"/>
    <property type="match status" value="1"/>
</dbReference>
<dbReference type="SMART" id="SM00268">
    <property type="entry name" value="ACTIN"/>
    <property type="match status" value="1"/>
</dbReference>
<dbReference type="InParanoid" id="A0A4W3JUP1"/>
<evidence type="ECO:0000256" key="1">
    <source>
        <dbReference type="ARBA" id="ARBA00006752"/>
    </source>
</evidence>